<name>A0A6V7UGD7_MELEN</name>
<dbReference type="AlphaFoldDB" id="A0A6V7UGD7"/>
<protein>
    <recommendedName>
        <fullName evidence="2">Galectin domain-containing protein</fullName>
    </recommendedName>
</protein>
<keyword evidence="1" id="KW-0430">Lectin</keyword>
<feature type="domain" description="Galectin" evidence="2">
    <location>
        <begin position="1"/>
        <end position="136"/>
    </location>
</feature>
<dbReference type="InterPro" id="IPR013320">
    <property type="entry name" value="ConA-like_dom_sf"/>
</dbReference>
<dbReference type="PROSITE" id="PS51304">
    <property type="entry name" value="GALECTIN"/>
    <property type="match status" value="1"/>
</dbReference>
<dbReference type="GO" id="GO:0030246">
    <property type="term" value="F:carbohydrate binding"/>
    <property type="evidence" value="ECO:0007669"/>
    <property type="project" value="UniProtKB-KW"/>
</dbReference>
<dbReference type="Proteomes" id="UP000580250">
    <property type="component" value="Unassembled WGS sequence"/>
</dbReference>
<evidence type="ECO:0000259" key="2">
    <source>
        <dbReference type="PROSITE" id="PS51304"/>
    </source>
</evidence>
<evidence type="ECO:0000313" key="4">
    <source>
        <dbReference type="Proteomes" id="UP000580250"/>
    </source>
</evidence>
<accession>A0A6V7UGD7</accession>
<sequence>MIYRPEIFTVKLIHDPQTANKLEVDVPIELEFKFDPDKFIIQGKEVNHTLRGRSKYLKISSFDSNIRKYIYENKYSNPISSGMPIVVLIIATKDNYIIRINEGDDIYYPLIFPPWSINRVEITGAIDRVIFDEDSHRCLWLTQNLPKFELNERTKRVEKQLNSKSEVIIRGKIPNPFHTNISVNFLHAAITFDETCVILYNESDSKNF</sequence>
<dbReference type="SUPFAM" id="SSF49899">
    <property type="entry name" value="Concanavalin A-like lectins/glucanases"/>
    <property type="match status" value="1"/>
</dbReference>
<organism evidence="3 4">
    <name type="scientific">Meloidogyne enterolobii</name>
    <name type="common">Root-knot nematode worm</name>
    <name type="synonym">Meloidogyne mayaguensis</name>
    <dbReference type="NCBI Taxonomy" id="390850"/>
    <lineage>
        <taxon>Eukaryota</taxon>
        <taxon>Metazoa</taxon>
        <taxon>Ecdysozoa</taxon>
        <taxon>Nematoda</taxon>
        <taxon>Chromadorea</taxon>
        <taxon>Rhabditida</taxon>
        <taxon>Tylenchina</taxon>
        <taxon>Tylenchomorpha</taxon>
        <taxon>Tylenchoidea</taxon>
        <taxon>Meloidogynidae</taxon>
        <taxon>Meloidogyninae</taxon>
        <taxon>Meloidogyne</taxon>
    </lineage>
</organism>
<evidence type="ECO:0000313" key="3">
    <source>
        <dbReference type="EMBL" id="CAD2154772.1"/>
    </source>
</evidence>
<comment type="caution">
    <text evidence="3">The sequence shown here is derived from an EMBL/GenBank/DDBJ whole genome shotgun (WGS) entry which is preliminary data.</text>
</comment>
<evidence type="ECO:0000256" key="1">
    <source>
        <dbReference type="ARBA" id="ARBA00022734"/>
    </source>
</evidence>
<reference evidence="3 4" key="1">
    <citation type="submission" date="2020-08" db="EMBL/GenBank/DDBJ databases">
        <authorList>
            <person name="Koutsovoulos G."/>
            <person name="Danchin GJ E."/>
        </authorList>
    </citation>
    <scope>NUCLEOTIDE SEQUENCE [LARGE SCALE GENOMIC DNA]</scope>
</reference>
<gene>
    <name evidence="3" type="ORF">MENT_LOCUS11614</name>
</gene>
<dbReference type="Gene3D" id="2.60.120.200">
    <property type="match status" value="1"/>
</dbReference>
<dbReference type="InterPro" id="IPR001079">
    <property type="entry name" value="Galectin_CRD"/>
</dbReference>
<dbReference type="EMBL" id="CAJEWN010000057">
    <property type="protein sequence ID" value="CAD2154772.1"/>
    <property type="molecule type" value="Genomic_DNA"/>
</dbReference>
<proteinExistence type="predicted"/>